<feature type="compositionally biased region" description="Low complexity" evidence="1">
    <location>
        <begin position="470"/>
        <end position="479"/>
    </location>
</feature>
<feature type="compositionally biased region" description="Basic and acidic residues" evidence="1">
    <location>
        <begin position="333"/>
        <end position="344"/>
    </location>
</feature>
<feature type="compositionally biased region" description="Low complexity" evidence="1">
    <location>
        <begin position="380"/>
        <end position="394"/>
    </location>
</feature>
<feature type="compositionally biased region" description="Low complexity" evidence="1">
    <location>
        <begin position="408"/>
        <end position="441"/>
    </location>
</feature>
<dbReference type="HOGENOM" id="CLU_026242_1_0_1"/>
<dbReference type="EMBL" id="AZHE01000004">
    <property type="protein sequence ID" value="KHN99817.1"/>
    <property type="molecule type" value="Genomic_DNA"/>
</dbReference>
<evidence type="ECO:0000313" key="3">
    <source>
        <dbReference type="Proteomes" id="UP000030816"/>
    </source>
</evidence>
<feature type="compositionally biased region" description="Basic residues" evidence="1">
    <location>
        <begin position="345"/>
        <end position="355"/>
    </location>
</feature>
<proteinExistence type="predicted"/>
<dbReference type="Proteomes" id="UP000030816">
    <property type="component" value="Unassembled WGS sequence"/>
</dbReference>
<dbReference type="RefSeq" id="XP_040680883.1">
    <property type="nucleotide sequence ID" value="XM_040821469.1"/>
</dbReference>
<protein>
    <submittedName>
        <fullName evidence="2">Uncharacterized protein</fullName>
    </submittedName>
</protein>
<comment type="caution">
    <text evidence="2">The sequence shown here is derived from an EMBL/GenBank/DDBJ whole genome shotgun (WGS) entry which is preliminary data.</text>
</comment>
<dbReference type="GeneID" id="63737125"/>
<name>A0A0B2X276_METAS</name>
<feature type="compositionally biased region" description="Low complexity" evidence="1">
    <location>
        <begin position="302"/>
        <end position="314"/>
    </location>
</feature>
<accession>A0A0B2X276</accession>
<dbReference type="AlphaFoldDB" id="A0A0B2X276"/>
<feature type="region of interest" description="Disordered" evidence="1">
    <location>
        <begin position="153"/>
        <end position="173"/>
    </location>
</feature>
<evidence type="ECO:0000313" key="2">
    <source>
        <dbReference type="EMBL" id="KHN99817.1"/>
    </source>
</evidence>
<dbReference type="STRING" id="1081103.A0A0B2X276"/>
<gene>
    <name evidence="2" type="ORF">MAM_02670</name>
</gene>
<evidence type="ECO:0000256" key="1">
    <source>
        <dbReference type="SAM" id="MobiDB-lite"/>
    </source>
</evidence>
<reference evidence="2 3" key="1">
    <citation type="journal article" date="2014" name="Proc. Natl. Acad. Sci. U.S.A.">
        <title>Trajectory and genomic determinants of fungal-pathogen speciation and host adaptation.</title>
        <authorList>
            <person name="Hu X."/>
            <person name="Xiao G."/>
            <person name="Zheng P."/>
            <person name="Shang Y."/>
            <person name="Su Y."/>
            <person name="Zhang X."/>
            <person name="Liu X."/>
            <person name="Zhan S."/>
            <person name="St Leger R.J."/>
            <person name="Wang C."/>
        </authorList>
    </citation>
    <scope>NUCLEOTIDE SEQUENCE [LARGE SCALE GENOMIC DNA]</scope>
    <source>
        <strain evidence="2 3">ARSEF 1941</strain>
    </source>
</reference>
<feature type="region of interest" description="Disordered" evidence="1">
    <location>
        <begin position="74"/>
        <end position="96"/>
    </location>
</feature>
<sequence>MLSFEALSQARSRLAAWVTVRLLALLEDDAPPEAAGHSRPVSLSPAEVMTFSSGFHMPGGFHADGIHQGLFRPPVSPASSSGYLSQSRPSVEGPTCKRKRIRADARHFDHAQHQPEEQQEGFCDDAGTNASTVLITPAGRRAAHNGRAYTLAGQLDTPASGPGESGTLGDSTYSDADYRKALGSRRSRHDHDLTDTTGHTRLFNLPTHPSQPPGWGSLAFSTIGGVVGKVWEFCKAGAFKGFYAGGGRGFEMQPGHGVVPDVSIPDPAWQHGAEGDEQHHRIPGHFPQGDACYDEEAAEDTPIPSGASTPSAPAAKRRQTAPTDELGRNWVMVKDRAGGADSRSRRTLAAHRPSPRNRNQGPSPATGRRISTPHNRRVSARAASPAPHRASAAPWNGFNMSPQAALEPARPASSASFASPRSPSPTKLASAAPSVAASPTPHTGRAQGRRRSVMSASNHASPFTHSRTHSGASTASGRGAADDLDNSPRLDAEARHLAARRQREERDTDVRIAALNKQLQDMIRQGKEALGTTIEVDGDDGGWEDY</sequence>
<dbReference type="OrthoDB" id="5138418at2759"/>
<feature type="region of interest" description="Disordered" evidence="1">
    <location>
        <begin position="268"/>
        <end position="489"/>
    </location>
</feature>
<organism evidence="2 3">
    <name type="scientific">Metarhizium album (strain ARSEF 1941)</name>
    <dbReference type="NCBI Taxonomy" id="1081103"/>
    <lineage>
        <taxon>Eukaryota</taxon>
        <taxon>Fungi</taxon>
        <taxon>Dikarya</taxon>
        <taxon>Ascomycota</taxon>
        <taxon>Pezizomycotina</taxon>
        <taxon>Sordariomycetes</taxon>
        <taxon>Hypocreomycetidae</taxon>
        <taxon>Hypocreales</taxon>
        <taxon>Clavicipitaceae</taxon>
        <taxon>Metarhizium</taxon>
    </lineage>
</organism>
<keyword evidence="3" id="KW-1185">Reference proteome</keyword>
<feature type="compositionally biased region" description="Polar residues" evidence="1">
    <location>
        <begin position="77"/>
        <end position="89"/>
    </location>
</feature>
<feature type="compositionally biased region" description="Polar residues" evidence="1">
    <location>
        <begin position="454"/>
        <end position="465"/>
    </location>
</feature>